<dbReference type="InterPro" id="IPR007730">
    <property type="entry name" value="SPOR-like_dom"/>
</dbReference>
<accession>A0ABT1PXE2</accession>
<dbReference type="Gene3D" id="3.30.70.1070">
    <property type="entry name" value="Sporulation related repeat"/>
    <property type="match status" value="1"/>
</dbReference>
<evidence type="ECO:0000313" key="2">
    <source>
        <dbReference type="EMBL" id="MCQ4082351.1"/>
    </source>
</evidence>
<comment type="caution">
    <text evidence="2">The sequence shown here is derived from an EMBL/GenBank/DDBJ whole genome shotgun (WGS) entry which is preliminary data.</text>
</comment>
<dbReference type="RefSeq" id="WP_255921247.1">
    <property type="nucleotide sequence ID" value="NZ_JANFNG010000012.1"/>
</dbReference>
<dbReference type="Proteomes" id="UP001057702">
    <property type="component" value="Unassembled WGS sequence"/>
</dbReference>
<keyword evidence="3" id="KW-1185">Reference proteome</keyword>
<evidence type="ECO:0000313" key="3">
    <source>
        <dbReference type="Proteomes" id="UP001057702"/>
    </source>
</evidence>
<evidence type="ECO:0000259" key="1">
    <source>
        <dbReference type="Pfam" id="PF05036"/>
    </source>
</evidence>
<protein>
    <submittedName>
        <fullName evidence="2">SPOR domain-containing protein</fullName>
    </submittedName>
</protein>
<sequence>MPGESDGTDDGAENLVWAVIRQDDNGNRYRVGRYATREEAQRVCDVFESRGHKQLYVIEKIDRRRAS</sequence>
<name>A0ABT1PXE2_9ACTN</name>
<dbReference type="Pfam" id="PF05036">
    <property type="entry name" value="SPOR"/>
    <property type="match status" value="1"/>
</dbReference>
<feature type="domain" description="SPOR" evidence="1">
    <location>
        <begin position="16"/>
        <end position="53"/>
    </location>
</feature>
<gene>
    <name evidence="2" type="ORF">NGB36_17530</name>
</gene>
<dbReference type="EMBL" id="JANFNG010000012">
    <property type="protein sequence ID" value="MCQ4082351.1"/>
    <property type="molecule type" value="Genomic_DNA"/>
</dbReference>
<dbReference type="InterPro" id="IPR036680">
    <property type="entry name" value="SPOR-like_sf"/>
</dbReference>
<proteinExistence type="predicted"/>
<organism evidence="2 3">
    <name type="scientific">Streptomyces humicola</name>
    <dbReference type="NCBI Taxonomy" id="2953240"/>
    <lineage>
        <taxon>Bacteria</taxon>
        <taxon>Bacillati</taxon>
        <taxon>Actinomycetota</taxon>
        <taxon>Actinomycetes</taxon>
        <taxon>Kitasatosporales</taxon>
        <taxon>Streptomycetaceae</taxon>
        <taxon>Streptomyces</taxon>
    </lineage>
</organism>
<reference evidence="2" key="1">
    <citation type="submission" date="2022-06" db="EMBL/GenBank/DDBJ databases">
        <title>Draft genome sequence of Streptomyces sp. RB6PN25 isolated from peat swamp forest in Thailand.</title>
        <authorList>
            <person name="Duangmal K."/>
            <person name="Klaysubun C."/>
        </authorList>
    </citation>
    <scope>NUCLEOTIDE SEQUENCE</scope>
    <source>
        <strain evidence="2">RB6PN25</strain>
    </source>
</reference>